<accession>A0A9N9JKD1</accession>
<evidence type="ECO:0000313" key="2">
    <source>
        <dbReference type="Proteomes" id="UP000789759"/>
    </source>
</evidence>
<reference evidence="1" key="1">
    <citation type="submission" date="2021-06" db="EMBL/GenBank/DDBJ databases">
        <authorList>
            <person name="Kallberg Y."/>
            <person name="Tangrot J."/>
            <person name="Rosling A."/>
        </authorList>
    </citation>
    <scope>NUCLEOTIDE SEQUENCE</scope>
    <source>
        <strain evidence="1">FL966</strain>
    </source>
</reference>
<dbReference type="EMBL" id="CAJVQA010024596">
    <property type="protein sequence ID" value="CAG8783003.1"/>
    <property type="molecule type" value="Genomic_DNA"/>
</dbReference>
<dbReference type="OrthoDB" id="2368917at2759"/>
<comment type="caution">
    <text evidence="1">The sequence shown here is derived from an EMBL/GenBank/DDBJ whole genome shotgun (WGS) entry which is preliminary data.</text>
</comment>
<proteinExistence type="predicted"/>
<keyword evidence="2" id="KW-1185">Reference proteome</keyword>
<evidence type="ECO:0000313" key="1">
    <source>
        <dbReference type="EMBL" id="CAG8783003.1"/>
    </source>
</evidence>
<organism evidence="1 2">
    <name type="scientific">Cetraspora pellucida</name>
    <dbReference type="NCBI Taxonomy" id="1433469"/>
    <lineage>
        <taxon>Eukaryota</taxon>
        <taxon>Fungi</taxon>
        <taxon>Fungi incertae sedis</taxon>
        <taxon>Mucoromycota</taxon>
        <taxon>Glomeromycotina</taxon>
        <taxon>Glomeromycetes</taxon>
        <taxon>Diversisporales</taxon>
        <taxon>Gigasporaceae</taxon>
        <taxon>Cetraspora</taxon>
    </lineage>
</organism>
<name>A0A9N9JKD1_9GLOM</name>
<dbReference type="Proteomes" id="UP000789759">
    <property type="component" value="Unassembled WGS sequence"/>
</dbReference>
<gene>
    <name evidence="1" type="ORF">CPELLU_LOCUS16499</name>
</gene>
<dbReference type="AlphaFoldDB" id="A0A9N9JKD1"/>
<protein>
    <submittedName>
        <fullName evidence="1">9582_t:CDS:1</fullName>
    </submittedName>
</protein>
<sequence>MKIVLFFQNVYYVLCVKDENDNNDTQNITELIEDSTKLERCFAGIYVTSNCNKTFRTEVLKNGKKVKIYYTGNQEVVPQIMKDCYEEEKNKDLMEFLRAKGVTDLDTVSRKSDEEYNKMGFDKEGHSEDEKEVQRELLGYLLEFGNSDFVKNKYGEDAFEFSLFTQKND</sequence>